<dbReference type="NCBIfam" id="TIGR00004">
    <property type="entry name" value="Rid family detoxifying hydrolase"/>
    <property type="match status" value="1"/>
</dbReference>
<dbReference type="PANTHER" id="PTHR11803:SF58">
    <property type="entry name" value="PROTEIN HMF1-RELATED"/>
    <property type="match status" value="1"/>
</dbReference>
<dbReference type="Gene3D" id="3.30.1330.40">
    <property type="entry name" value="RutC-like"/>
    <property type="match status" value="1"/>
</dbReference>
<evidence type="ECO:0000256" key="1">
    <source>
        <dbReference type="ARBA" id="ARBA00010552"/>
    </source>
</evidence>
<dbReference type="SUPFAM" id="SSF55298">
    <property type="entry name" value="YjgF-like"/>
    <property type="match status" value="1"/>
</dbReference>
<name>A0ABR6WLS2_9FIRM</name>
<evidence type="ECO:0000313" key="2">
    <source>
        <dbReference type="EMBL" id="MBC3797211.1"/>
    </source>
</evidence>
<protein>
    <submittedName>
        <fullName evidence="2">RidA family protein</fullName>
    </submittedName>
</protein>
<comment type="similarity">
    <text evidence="1">Belongs to the RutC family.</text>
</comment>
<gene>
    <name evidence="2" type="ORF">GH807_09140</name>
</gene>
<dbReference type="InterPro" id="IPR006175">
    <property type="entry name" value="YjgF/YER057c/UK114"/>
</dbReference>
<proteinExistence type="inferred from homology"/>
<dbReference type="InterPro" id="IPR035959">
    <property type="entry name" value="RutC-like_sf"/>
</dbReference>
<dbReference type="EMBL" id="WJBB01000009">
    <property type="protein sequence ID" value="MBC3797211.1"/>
    <property type="molecule type" value="Genomic_DNA"/>
</dbReference>
<dbReference type="PANTHER" id="PTHR11803">
    <property type="entry name" value="2-IMINOBUTANOATE/2-IMINOPROPANOATE DEAMINASE RIDA"/>
    <property type="match status" value="1"/>
</dbReference>
<dbReference type="Proteomes" id="UP000653358">
    <property type="component" value="Unassembled WGS sequence"/>
</dbReference>
<dbReference type="InterPro" id="IPR006056">
    <property type="entry name" value="RidA"/>
</dbReference>
<dbReference type="Pfam" id="PF01042">
    <property type="entry name" value="Ribonuc_L-PSP"/>
    <property type="match status" value="1"/>
</dbReference>
<organism evidence="2 3">
    <name type="scientific">Acetobacterium tundrae</name>
    <dbReference type="NCBI Taxonomy" id="132932"/>
    <lineage>
        <taxon>Bacteria</taxon>
        <taxon>Bacillati</taxon>
        <taxon>Bacillota</taxon>
        <taxon>Clostridia</taxon>
        <taxon>Eubacteriales</taxon>
        <taxon>Eubacteriaceae</taxon>
        <taxon>Acetobacterium</taxon>
    </lineage>
</organism>
<accession>A0ABR6WLS2</accession>
<keyword evidence="3" id="KW-1185">Reference proteome</keyword>
<comment type="caution">
    <text evidence="2">The sequence shown here is derived from an EMBL/GenBank/DDBJ whole genome shotgun (WGS) entry which is preliminary data.</text>
</comment>
<sequence length="127" mass="13578">MNKKAVNSDQAPAAVGPYSHAYLAGETIYVSGQLGLNPETGILEEGIEAQAKRGLNNLAGILESASLSRKNIVKTVIFLTDMDDFASINAIYADFFKDQNDYPARSCVQVAALPKGALFEIEAIAVK</sequence>
<dbReference type="CDD" id="cd00448">
    <property type="entry name" value="YjgF_YER057c_UK114_family"/>
    <property type="match status" value="1"/>
</dbReference>
<evidence type="ECO:0000313" key="3">
    <source>
        <dbReference type="Proteomes" id="UP000653358"/>
    </source>
</evidence>
<reference evidence="2 3" key="1">
    <citation type="journal article" date="2020" name="mSystems">
        <title>Defining Genomic and Predicted Metabolic Features of the Acetobacterium Genus.</title>
        <authorList>
            <person name="Ross D.E."/>
            <person name="Marshall C.W."/>
            <person name="Gulliver D."/>
            <person name="May H.D."/>
            <person name="Norman R.S."/>
        </authorList>
    </citation>
    <scope>NUCLEOTIDE SEQUENCE [LARGE SCALE GENOMIC DNA]</scope>
    <source>
        <strain evidence="2 3">DSM 9173</strain>
    </source>
</reference>
<dbReference type="RefSeq" id="WP_148603029.1">
    <property type="nucleotide sequence ID" value="NZ_RXYB01000005.1"/>
</dbReference>